<proteinExistence type="predicted"/>
<dbReference type="Gene3D" id="3.10.450.530">
    <property type="entry name" value="Ribonuclease toxin, BrnT, of type II toxin-antitoxin system"/>
    <property type="match status" value="1"/>
</dbReference>
<keyword evidence="2" id="KW-1185">Reference proteome</keyword>
<dbReference type="RefSeq" id="WP_184268322.1">
    <property type="nucleotide sequence ID" value="NZ_JACHKY010000002.1"/>
</dbReference>
<gene>
    <name evidence="1" type="ORF">HNP32_001325</name>
</gene>
<name>A0A7W7ING0_9CAUL</name>
<reference evidence="1 2" key="1">
    <citation type="submission" date="2020-08" db="EMBL/GenBank/DDBJ databases">
        <title>Functional genomics of gut bacteria from endangered species of beetles.</title>
        <authorList>
            <person name="Carlos-Shanley C."/>
        </authorList>
    </citation>
    <scope>NUCLEOTIDE SEQUENCE [LARGE SCALE GENOMIC DNA]</scope>
    <source>
        <strain evidence="1 2">S00123</strain>
    </source>
</reference>
<comment type="caution">
    <text evidence="1">The sequence shown here is derived from an EMBL/GenBank/DDBJ whole genome shotgun (WGS) entry which is preliminary data.</text>
</comment>
<dbReference type="Proteomes" id="UP000539957">
    <property type="component" value="Unassembled WGS sequence"/>
</dbReference>
<evidence type="ECO:0000313" key="1">
    <source>
        <dbReference type="EMBL" id="MBB4797601.1"/>
    </source>
</evidence>
<protein>
    <submittedName>
        <fullName evidence="1">Uncharacterized DUF497 family protein</fullName>
    </submittedName>
</protein>
<accession>A0A7W7ING0</accession>
<sequence>MPISYDENKRAETLEHRGLDFADAGETLFSDESLLTVQDDRKDYGEQRWQTMGPFRGDIVMIVWTLRDGAHRIISMRKCNDREKGHYHETVDRSG</sequence>
<evidence type="ECO:0000313" key="2">
    <source>
        <dbReference type="Proteomes" id="UP000539957"/>
    </source>
</evidence>
<dbReference type="EMBL" id="JACHKY010000002">
    <property type="protein sequence ID" value="MBB4797601.1"/>
    <property type="molecule type" value="Genomic_DNA"/>
</dbReference>
<organism evidence="1 2">
    <name type="scientific">Brevundimonas bullata</name>
    <dbReference type="NCBI Taxonomy" id="13160"/>
    <lineage>
        <taxon>Bacteria</taxon>
        <taxon>Pseudomonadati</taxon>
        <taxon>Pseudomonadota</taxon>
        <taxon>Alphaproteobacteria</taxon>
        <taxon>Caulobacterales</taxon>
        <taxon>Caulobacteraceae</taxon>
        <taxon>Brevundimonas</taxon>
    </lineage>
</organism>
<dbReference type="InterPro" id="IPR007460">
    <property type="entry name" value="BrnT_toxin"/>
</dbReference>
<dbReference type="AlphaFoldDB" id="A0A7W7ING0"/>
<dbReference type="Pfam" id="PF04365">
    <property type="entry name" value="BrnT_toxin"/>
    <property type="match status" value="1"/>
</dbReference>
<dbReference type="InterPro" id="IPR038573">
    <property type="entry name" value="BrnT_sf"/>
</dbReference>